<keyword evidence="4" id="KW-0378">Hydrolase</keyword>
<feature type="domain" description="Creatinase N-terminal" evidence="7">
    <location>
        <begin position="4"/>
        <end position="140"/>
    </location>
</feature>
<comment type="cofactor">
    <cofactor evidence="1">
        <name>Mn(2+)</name>
        <dbReference type="ChEBI" id="CHEBI:29035"/>
    </cofactor>
</comment>
<dbReference type="Pfam" id="PF00557">
    <property type="entry name" value="Peptidase_M24"/>
    <property type="match status" value="1"/>
</dbReference>
<proteinExistence type="inferred from homology"/>
<dbReference type="SUPFAM" id="SSF53092">
    <property type="entry name" value="Creatinase/prolidase N-terminal domain"/>
    <property type="match status" value="1"/>
</dbReference>
<dbReference type="GO" id="GO:0008235">
    <property type="term" value="F:metalloexopeptidase activity"/>
    <property type="evidence" value="ECO:0007669"/>
    <property type="project" value="UniProtKB-ARBA"/>
</dbReference>
<dbReference type="Pfam" id="PF01321">
    <property type="entry name" value="Creatinase_N"/>
    <property type="match status" value="1"/>
</dbReference>
<dbReference type="InterPro" id="IPR000587">
    <property type="entry name" value="Creatinase_N"/>
</dbReference>
<evidence type="ECO:0000259" key="6">
    <source>
        <dbReference type="Pfam" id="PF00557"/>
    </source>
</evidence>
<dbReference type="PANTHER" id="PTHR46112">
    <property type="entry name" value="AMINOPEPTIDASE"/>
    <property type="match status" value="1"/>
</dbReference>
<dbReference type="CDD" id="cd01092">
    <property type="entry name" value="APP-like"/>
    <property type="match status" value="1"/>
</dbReference>
<gene>
    <name evidence="8" type="ORF">DRW41_14350</name>
</gene>
<evidence type="ECO:0000313" key="9">
    <source>
        <dbReference type="Proteomes" id="UP000257144"/>
    </source>
</evidence>
<evidence type="ECO:0000256" key="1">
    <source>
        <dbReference type="ARBA" id="ARBA00001936"/>
    </source>
</evidence>
<comment type="caution">
    <text evidence="8">The sequence shown here is derived from an EMBL/GenBank/DDBJ whole genome shotgun (WGS) entry which is preliminary data.</text>
</comment>
<dbReference type="PROSITE" id="PS00491">
    <property type="entry name" value="PROLINE_PEPTIDASE"/>
    <property type="match status" value="1"/>
</dbReference>
<sequence>MNERLKKLSSWMKENGIDVCFLTSPDNVFYLSGYFTDPHERLLGLAVFQDEEPFLVLPAMEKNDALQSGWAHEIIGFTDTENPWEMVHTAAAKRLQKNASKVAIEKEHLNVERYEELMKLFPDAKQFVSAEEKMRSLRLVKDENELKALREAAALADYAIEVGASEISEGKSELEVLAAIEFELKKKGVSQMSFSTMVLAGQNAASPHGNPGQTKIKKGDFVLFDLGVVVDRYCSDITRTLAYGDVSDKQKEIYDTVLKAQLAAIEAGKPGTPCSAVDLAARSVITEAGYGEYFPHRLGHGLGINIHEYPSVTETNPLKLEEGMVFTIEPGIYVPGVAGVRIEDDVHVTASGLEILTKYPKELQIIK</sequence>
<accession>A0A3D8GQ83</accession>
<dbReference type="OrthoDB" id="9806388at2"/>
<dbReference type="InterPro" id="IPR000994">
    <property type="entry name" value="Pept_M24"/>
</dbReference>
<dbReference type="PANTHER" id="PTHR46112:SF10">
    <property type="entry name" value="DIPEPTIDASE YKVY-RELATED"/>
    <property type="match status" value="1"/>
</dbReference>
<feature type="domain" description="Peptidase M24" evidence="6">
    <location>
        <begin position="148"/>
        <end position="350"/>
    </location>
</feature>
<comment type="similarity">
    <text evidence="2">Belongs to the peptidase M24B family.</text>
</comment>
<evidence type="ECO:0000259" key="7">
    <source>
        <dbReference type="Pfam" id="PF01321"/>
    </source>
</evidence>
<dbReference type="FunFam" id="3.90.230.10:FF:000014">
    <property type="entry name" value="Aminopeptidase P family protein"/>
    <property type="match status" value="1"/>
</dbReference>
<reference evidence="8 9" key="1">
    <citation type="submission" date="2018-07" db="EMBL/GenBank/DDBJ databases">
        <title>Bacillus sp. YLB-04 draft genome sequence.</title>
        <authorList>
            <person name="Yu L."/>
            <person name="Tang X."/>
        </authorList>
    </citation>
    <scope>NUCLEOTIDE SEQUENCE [LARGE SCALE GENOMIC DNA]</scope>
    <source>
        <strain evidence="8 9">YLB-04</strain>
    </source>
</reference>
<evidence type="ECO:0000256" key="4">
    <source>
        <dbReference type="ARBA" id="ARBA00022801"/>
    </source>
</evidence>
<organism evidence="8 9">
    <name type="scientific">Neobacillus piezotolerans</name>
    <dbReference type="NCBI Taxonomy" id="2259171"/>
    <lineage>
        <taxon>Bacteria</taxon>
        <taxon>Bacillati</taxon>
        <taxon>Bacillota</taxon>
        <taxon>Bacilli</taxon>
        <taxon>Bacillales</taxon>
        <taxon>Bacillaceae</taxon>
        <taxon>Neobacillus</taxon>
    </lineage>
</organism>
<dbReference type="EMBL" id="QNQT01000006">
    <property type="protein sequence ID" value="RDU36206.1"/>
    <property type="molecule type" value="Genomic_DNA"/>
</dbReference>
<keyword evidence="8" id="KW-0645">Protease</keyword>
<dbReference type="SUPFAM" id="SSF55920">
    <property type="entry name" value="Creatinase/aminopeptidase"/>
    <property type="match status" value="1"/>
</dbReference>
<keyword evidence="5" id="KW-0464">Manganese</keyword>
<keyword evidence="9" id="KW-1185">Reference proteome</keyword>
<evidence type="ECO:0000256" key="5">
    <source>
        <dbReference type="ARBA" id="ARBA00023211"/>
    </source>
</evidence>
<keyword evidence="8" id="KW-0031">Aminopeptidase</keyword>
<evidence type="ECO:0000313" key="8">
    <source>
        <dbReference type="EMBL" id="RDU36206.1"/>
    </source>
</evidence>
<dbReference type="Gene3D" id="3.90.230.10">
    <property type="entry name" value="Creatinase/methionine aminopeptidase superfamily"/>
    <property type="match status" value="1"/>
</dbReference>
<name>A0A3D8GQ83_9BACI</name>
<dbReference type="InterPro" id="IPR001714">
    <property type="entry name" value="Pept_M24_MAP"/>
</dbReference>
<dbReference type="GO" id="GO:0004177">
    <property type="term" value="F:aminopeptidase activity"/>
    <property type="evidence" value="ECO:0007669"/>
    <property type="project" value="UniProtKB-KW"/>
</dbReference>
<dbReference type="AlphaFoldDB" id="A0A3D8GQ83"/>
<evidence type="ECO:0000256" key="2">
    <source>
        <dbReference type="ARBA" id="ARBA00008766"/>
    </source>
</evidence>
<dbReference type="GO" id="GO:0046872">
    <property type="term" value="F:metal ion binding"/>
    <property type="evidence" value="ECO:0007669"/>
    <property type="project" value="UniProtKB-KW"/>
</dbReference>
<dbReference type="Proteomes" id="UP000257144">
    <property type="component" value="Unassembled WGS sequence"/>
</dbReference>
<keyword evidence="3" id="KW-0479">Metal-binding</keyword>
<dbReference type="InterPro" id="IPR029149">
    <property type="entry name" value="Creatin/AminoP/Spt16_N"/>
</dbReference>
<dbReference type="Gene3D" id="3.40.350.10">
    <property type="entry name" value="Creatinase/prolidase N-terminal domain"/>
    <property type="match status" value="1"/>
</dbReference>
<dbReference type="InterPro" id="IPR036005">
    <property type="entry name" value="Creatinase/aminopeptidase-like"/>
</dbReference>
<dbReference type="InterPro" id="IPR050659">
    <property type="entry name" value="Peptidase_M24B"/>
</dbReference>
<evidence type="ECO:0000256" key="3">
    <source>
        <dbReference type="ARBA" id="ARBA00022723"/>
    </source>
</evidence>
<dbReference type="PRINTS" id="PR00599">
    <property type="entry name" value="MAPEPTIDASE"/>
</dbReference>
<dbReference type="RefSeq" id="WP_115452694.1">
    <property type="nucleotide sequence ID" value="NZ_QNQT01000006.1"/>
</dbReference>
<dbReference type="InterPro" id="IPR001131">
    <property type="entry name" value="Peptidase_M24B_aminopep-P_CS"/>
</dbReference>
<protein>
    <submittedName>
        <fullName evidence="8">Aminopeptidase P family protein</fullName>
    </submittedName>
</protein>